<proteinExistence type="inferred from homology"/>
<dbReference type="GO" id="GO:0005789">
    <property type="term" value="C:endoplasmic reticulum membrane"/>
    <property type="evidence" value="ECO:0007669"/>
    <property type="project" value="UniProtKB-SubCell"/>
</dbReference>
<dbReference type="EC" id="1.3.1.94" evidence="5"/>
<feature type="transmembrane region" description="Helical" evidence="5">
    <location>
        <begin position="261"/>
        <end position="282"/>
    </location>
</feature>
<feature type="domain" description="3-oxo-5-alpha-steroid 4-dehydrogenase C-terminal" evidence="6">
    <location>
        <begin position="210"/>
        <end position="333"/>
    </location>
</feature>
<dbReference type="InterPro" id="IPR039698">
    <property type="entry name" value="Dfg10/SRD5A3"/>
</dbReference>
<dbReference type="GO" id="GO:0102389">
    <property type="term" value="F:polyprenol reductase activity"/>
    <property type="evidence" value="ECO:0007669"/>
    <property type="project" value="UniProtKB-UniRule"/>
</dbReference>
<evidence type="ECO:0000313" key="8">
    <source>
        <dbReference type="Proteomes" id="UP000005018"/>
    </source>
</evidence>
<keyword evidence="3 5" id="KW-1133">Transmembrane helix</keyword>
<keyword evidence="2 5" id="KW-0812">Transmembrane</keyword>
<evidence type="ECO:0000313" key="7">
    <source>
        <dbReference type="EMBL" id="CCG25646.1"/>
    </source>
</evidence>
<dbReference type="eggNOG" id="KOG1640">
    <property type="taxonomic scope" value="Eukaryota"/>
</dbReference>
<evidence type="ECO:0000259" key="6">
    <source>
        <dbReference type="Pfam" id="PF02544"/>
    </source>
</evidence>
<dbReference type="GeneID" id="14539863"/>
<keyword evidence="5" id="KW-0521">NADP</keyword>
<dbReference type="UniPathway" id="UPA00378"/>
<keyword evidence="5" id="KW-0256">Endoplasmic reticulum</keyword>
<evidence type="ECO:0000256" key="3">
    <source>
        <dbReference type="ARBA" id="ARBA00022989"/>
    </source>
</evidence>
<evidence type="ECO:0000256" key="1">
    <source>
        <dbReference type="ARBA" id="ARBA00004127"/>
    </source>
</evidence>
<dbReference type="KEGG" id="cot:CORT_0C02710"/>
<comment type="subcellular location">
    <subcellularLocation>
        <location evidence="1">Endomembrane system</location>
        <topology evidence="1">Multi-pass membrane protein</topology>
    </subcellularLocation>
    <subcellularLocation>
        <location evidence="5">Endoplasmic reticulum membrane</location>
    </subcellularLocation>
</comment>
<keyword evidence="5" id="KW-0560">Oxidoreductase</keyword>
<feature type="transmembrane region" description="Helical" evidence="5">
    <location>
        <begin position="194"/>
        <end position="215"/>
    </location>
</feature>
<dbReference type="GO" id="GO:0003865">
    <property type="term" value="F:3-oxo-5-alpha-steroid 4-dehydrogenase activity"/>
    <property type="evidence" value="ECO:0007669"/>
    <property type="project" value="TreeGrafter"/>
</dbReference>
<gene>
    <name evidence="7" type="ORF">CORT_0C02710</name>
</gene>
<dbReference type="GO" id="GO:0006488">
    <property type="term" value="P:dolichol-linked oligosaccharide biosynthetic process"/>
    <property type="evidence" value="ECO:0007669"/>
    <property type="project" value="UniProtKB-UniRule"/>
</dbReference>
<name>H8X2U9_CANO9</name>
<comment type="catalytic activity">
    <reaction evidence="5">
        <text>a di-trans,poly-cis-dolichal + NADP(+) = a di-trans,poly-cis-polyprenal + NADPH + H(+)</text>
        <dbReference type="Rhea" id="RHEA:80727"/>
        <dbReference type="Rhea" id="RHEA-COMP:19536"/>
        <dbReference type="Rhea" id="RHEA-COMP:19537"/>
        <dbReference type="ChEBI" id="CHEBI:15378"/>
        <dbReference type="ChEBI" id="CHEBI:57783"/>
        <dbReference type="ChEBI" id="CHEBI:58349"/>
        <dbReference type="ChEBI" id="CHEBI:231623"/>
        <dbReference type="ChEBI" id="CHEBI:231637"/>
        <dbReference type="EC" id="1.3.1.94"/>
    </reaction>
    <physiologicalReaction direction="right-to-left" evidence="5">
        <dbReference type="Rhea" id="RHEA:80729"/>
    </physiologicalReaction>
</comment>
<protein>
    <recommendedName>
        <fullName evidence="5">Polyprenal reductase</fullName>
        <ecNumber evidence="5">1.3.1.94</ecNumber>
    </recommendedName>
</protein>
<accession>H8X2U9</accession>
<feature type="transmembrane region" description="Helical" evidence="5">
    <location>
        <begin position="32"/>
        <end position="50"/>
    </location>
</feature>
<dbReference type="InterPro" id="IPR001104">
    <property type="entry name" value="3-oxo-5_a-steroid_4-DH_C"/>
</dbReference>
<dbReference type="OrthoDB" id="541710at2759"/>
<dbReference type="RefSeq" id="XP_003868550.1">
    <property type="nucleotide sequence ID" value="XM_003868502.1"/>
</dbReference>
<dbReference type="Pfam" id="PF02544">
    <property type="entry name" value="Steroid_dh"/>
    <property type="match status" value="1"/>
</dbReference>
<organism evidence="7 8">
    <name type="scientific">Candida orthopsilosis (strain 90-125)</name>
    <name type="common">Yeast</name>
    <dbReference type="NCBI Taxonomy" id="1136231"/>
    <lineage>
        <taxon>Eukaryota</taxon>
        <taxon>Fungi</taxon>
        <taxon>Dikarya</taxon>
        <taxon>Ascomycota</taxon>
        <taxon>Saccharomycotina</taxon>
        <taxon>Pichiomycetes</taxon>
        <taxon>Debaryomycetaceae</taxon>
        <taxon>Candida/Lodderomyces clade</taxon>
        <taxon>Candida</taxon>
    </lineage>
</organism>
<dbReference type="HOGENOM" id="CLU_044409_0_0_1"/>
<keyword evidence="8" id="KW-1185">Reference proteome</keyword>
<dbReference type="PROSITE" id="PS50244">
    <property type="entry name" value="S5A_REDUCTASE"/>
    <property type="match status" value="1"/>
</dbReference>
<evidence type="ECO:0000256" key="4">
    <source>
        <dbReference type="ARBA" id="ARBA00023136"/>
    </source>
</evidence>
<dbReference type="PANTHER" id="PTHR14624:SF0">
    <property type="entry name" value="POLYPRENOL REDUCTASE"/>
    <property type="match status" value="1"/>
</dbReference>
<dbReference type="PANTHER" id="PTHR14624">
    <property type="entry name" value="DFG10 PROTEIN"/>
    <property type="match status" value="1"/>
</dbReference>
<reference evidence="7 8" key="1">
    <citation type="journal article" date="2012" name="PLoS ONE">
        <title>Sequence and analysis of the genome of the pathogenic yeast Candida orthopsilosis.</title>
        <authorList>
            <person name="Riccombeni A."/>
            <person name="Vidanes G."/>
            <person name="Proux-Wera E."/>
            <person name="Wolfe K.H."/>
            <person name="Butler G."/>
        </authorList>
    </citation>
    <scope>NUCLEOTIDE SEQUENCE [LARGE SCALE GENOMIC DNA]</scope>
    <source>
        <strain evidence="7 8">Co 90-125</strain>
    </source>
</reference>
<evidence type="ECO:0000256" key="5">
    <source>
        <dbReference type="RuleBase" id="RU367081"/>
    </source>
</evidence>
<comment type="similarity">
    <text evidence="5">Belongs to the steroid 5-alpha reductase family. Polyprenal reductase subfamily.</text>
</comment>
<comment type="pathway">
    <text evidence="5">Protein modification; protein glycosylation.</text>
</comment>
<sequence>MLMPWGHISVDVTSCYTVLGIFYQRVNIYRDLFIFSVPLFSQSITFYMNITTTYNLQLLVSLAYFVLTSGILLVKYVPPLKRLLNYGKTVPDFDSRGNNSPSSPSTPSEVIDIIAKYAVVRKSWFTHFYICLFTLSTATYFKACHEAIIGQSDNEAATFKNLETINKLLLLQGARRMIESFVVTKFSTTSYMNITHYVVGISHYVLIALATYLGLSGSCAGSAVLTIADYMLIAIFGVASLQQFRAHYHLAHLVKYSLPKFKLVASPHYLYEVIIYTVIMAFSTKNGINSTSFMFISGWVFVVTNLSVSAVETYHYYQLKYKEEFDLKWAIFPGIL</sequence>
<dbReference type="Proteomes" id="UP000005018">
    <property type="component" value="Chromosome 3"/>
</dbReference>
<dbReference type="AlphaFoldDB" id="H8X2U9"/>
<keyword evidence="4 5" id="KW-0472">Membrane</keyword>
<feature type="transmembrane region" description="Helical" evidence="5">
    <location>
        <begin position="294"/>
        <end position="317"/>
    </location>
</feature>
<dbReference type="EMBL" id="HE681721">
    <property type="protein sequence ID" value="CCG25646.1"/>
    <property type="molecule type" value="Genomic_DNA"/>
</dbReference>
<feature type="transmembrane region" description="Helical" evidence="5">
    <location>
        <begin position="56"/>
        <end position="74"/>
    </location>
</feature>
<dbReference type="GO" id="GO:0160198">
    <property type="term" value="F:polyprenal reductase activity"/>
    <property type="evidence" value="ECO:0007669"/>
    <property type="project" value="UniProtKB-EC"/>
</dbReference>
<comment type="function">
    <text evidence="5">Plays a key role in early steps of protein N-linked glycosylation by being involved in the conversion of polyprenol into dolichol. Acts as a polyprenal reductase that mediates the reduction of polyprenal into dolichal in a NADP-dependent mechanism. Dolichols are required for the synthesis of dolichol-linked monosaccharides and the oligosaccharide precursor used for N-glycosylation.</text>
</comment>
<feature type="transmembrane region" description="Helical" evidence="5">
    <location>
        <begin position="221"/>
        <end position="241"/>
    </location>
</feature>
<dbReference type="GO" id="GO:0016095">
    <property type="term" value="P:polyprenol catabolic process"/>
    <property type="evidence" value="ECO:0007669"/>
    <property type="project" value="UniProtKB-UniRule"/>
</dbReference>
<evidence type="ECO:0000256" key="2">
    <source>
        <dbReference type="ARBA" id="ARBA00022692"/>
    </source>
</evidence>